<accession>A0A382SH76</accession>
<protein>
    <recommendedName>
        <fullName evidence="2">AMP-binding enzyme C-terminal domain-containing protein</fullName>
    </recommendedName>
</protein>
<evidence type="ECO:0000313" key="1">
    <source>
        <dbReference type="EMBL" id="SVD09216.1"/>
    </source>
</evidence>
<dbReference type="PANTHER" id="PTHR42921:SF1">
    <property type="entry name" value="ACETOACETYL-COA SYNTHETASE"/>
    <property type="match status" value="1"/>
</dbReference>
<dbReference type="InterPro" id="IPR045851">
    <property type="entry name" value="AMP-bd_C_sf"/>
</dbReference>
<dbReference type="Gene3D" id="3.40.50.12780">
    <property type="entry name" value="N-terminal domain of ligase-like"/>
    <property type="match status" value="1"/>
</dbReference>
<reference evidence="1" key="1">
    <citation type="submission" date="2018-05" db="EMBL/GenBank/DDBJ databases">
        <authorList>
            <person name="Lanie J.A."/>
            <person name="Ng W.-L."/>
            <person name="Kazmierczak K.M."/>
            <person name="Andrzejewski T.M."/>
            <person name="Davidsen T.M."/>
            <person name="Wayne K.J."/>
            <person name="Tettelin H."/>
            <person name="Glass J.I."/>
            <person name="Rusch D."/>
            <person name="Podicherti R."/>
            <person name="Tsui H.-C.T."/>
            <person name="Winkler M.E."/>
        </authorList>
    </citation>
    <scope>NUCLEOTIDE SEQUENCE</scope>
</reference>
<dbReference type="EMBL" id="UINC01129065">
    <property type="protein sequence ID" value="SVD09216.1"/>
    <property type="molecule type" value="Genomic_DNA"/>
</dbReference>
<dbReference type="InterPro" id="IPR042099">
    <property type="entry name" value="ANL_N_sf"/>
</dbReference>
<dbReference type="GO" id="GO:0030729">
    <property type="term" value="F:acetoacetate-CoA ligase activity"/>
    <property type="evidence" value="ECO:0007669"/>
    <property type="project" value="TreeGrafter"/>
</dbReference>
<name>A0A382SH76_9ZZZZ</name>
<evidence type="ECO:0008006" key="2">
    <source>
        <dbReference type="Google" id="ProtNLM"/>
    </source>
</evidence>
<dbReference type="Gene3D" id="3.30.300.30">
    <property type="match status" value="1"/>
</dbReference>
<sequence>LGMDVSSFNVSGKPVFLKKGELVCRNPFPSMPIYFWNDEDGLLYNKAYFNKYKGVWTHGDYILINNNGGVIIYGRSDSTLNPGGVRIGTSEIYKVVDSIDGIIDSVAIGKKINSDEQIILFIKSDFMLTDEIILFIKNELKTKCSPKHVPYKIFQIQDIPYTLNGKKIEIAVKNIINGDEVFNKSSIANPESLKYFENIPI</sequence>
<feature type="non-terminal residue" evidence="1">
    <location>
        <position position="1"/>
    </location>
</feature>
<organism evidence="1">
    <name type="scientific">marine metagenome</name>
    <dbReference type="NCBI Taxonomy" id="408172"/>
    <lineage>
        <taxon>unclassified sequences</taxon>
        <taxon>metagenomes</taxon>
        <taxon>ecological metagenomes</taxon>
    </lineage>
</organism>
<proteinExistence type="predicted"/>
<dbReference type="SUPFAM" id="SSF56801">
    <property type="entry name" value="Acetyl-CoA synthetase-like"/>
    <property type="match status" value="1"/>
</dbReference>
<dbReference type="PANTHER" id="PTHR42921">
    <property type="entry name" value="ACETOACETYL-COA SYNTHETASE"/>
    <property type="match status" value="1"/>
</dbReference>
<gene>
    <name evidence="1" type="ORF">METZ01_LOCUS362070</name>
</gene>
<dbReference type="AlphaFoldDB" id="A0A382SH76"/>